<evidence type="ECO:0000256" key="1">
    <source>
        <dbReference type="SAM" id="SignalP"/>
    </source>
</evidence>
<keyword evidence="1" id="KW-0732">Signal</keyword>
<evidence type="ECO:0008006" key="4">
    <source>
        <dbReference type="Google" id="ProtNLM"/>
    </source>
</evidence>
<dbReference type="Proteomes" id="UP000823597">
    <property type="component" value="Unassembled WGS sequence"/>
</dbReference>
<evidence type="ECO:0000313" key="2">
    <source>
        <dbReference type="EMBL" id="MBO8464833.1"/>
    </source>
</evidence>
<reference evidence="2" key="1">
    <citation type="submission" date="2020-10" db="EMBL/GenBank/DDBJ databases">
        <authorList>
            <person name="Gilroy R."/>
        </authorList>
    </citation>
    <scope>NUCLEOTIDE SEQUENCE</scope>
    <source>
        <strain evidence="2">10037</strain>
    </source>
</reference>
<dbReference type="AlphaFoldDB" id="A0A9D9I485"/>
<feature type="signal peptide" evidence="1">
    <location>
        <begin position="1"/>
        <end position="27"/>
    </location>
</feature>
<dbReference type="EMBL" id="JADIME010000027">
    <property type="protein sequence ID" value="MBO8464833.1"/>
    <property type="molecule type" value="Genomic_DNA"/>
</dbReference>
<proteinExistence type="predicted"/>
<organism evidence="2 3">
    <name type="scientific">Candidatus Merdivivens pullistercoris</name>
    <dbReference type="NCBI Taxonomy" id="2840873"/>
    <lineage>
        <taxon>Bacteria</taxon>
        <taxon>Pseudomonadati</taxon>
        <taxon>Bacteroidota</taxon>
        <taxon>Bacteroidia</taxon>
        <taxon>Bacteroidales</taxon>
        <taxon>Muribaculaceae</taxon>
        <taxon>Muribaculaceae incertae sedis</taxon>
        <taxon>Candidatus Merdivivens</taxon>
    </lineage>
</organism>
<gene>
    <name evidence="2" type="ORF">IAB93_02400</name>
</gene>
<protein>
    <recommendedName>
        <fullName evidence="4">Outer membrane protein beta-barrel domain-containing protein</fullName>
    </recommendedName>
</protein>
<comment type="caution">
    <text evidence="2">The sequence shown here is derived from an EMBL/GenBank/DDBJ whole genome shotgun (WGS) entry which is preliminary data.</text>
</comment>
<accession>A0A9D9I485</accession>
<name>A0A9D9I485_9BACT</name>
<reference evidence="2" key="2">
    <citation type="journal article" date="2021" name="PeerJ">
        <title>Extensive microbial diversity within the chicken gut microbiome revealed by metagenomics and culture.</title>
        <authorList>
            <person name="Gilroy R."/>
            <person name="Ravi A."/>
            <person name="Getino M."/>
            <person name="Pursley I."/>
            <person name="Horton D.L."/>
            <person name="Alikhan N.F."/>
            <person name="Baker D."/>
            <person name="Gharbi K."/>
            <person name="Hall N."/>
            <person name="Watson M."/>
            <person name="Adriaenssens E.M."/>
            <person name="Foster-Nyarko E."/>
            <person name="Jarju S."/>
            <person name="Secka A."/>
            <person name="Antonio M."/>
            <person name="Oren A."/>
            <person name="Chaudhuri R.R."/>
            <person name="La Ragione R."/>
            <person name="Hildebrand F."/>
            <person name="Pallen M.J."/>
        </authorList>
    </citation>
    <scope>NUCLEOTIDE SEQUENCE</scope>
    <source>
        <strain evidence="2">10037</strain>
    </source>
</reference>
<evidence type="ECO:0000313" key="3">
    <source>
        <dbReference type="Proteomes" id="UP000823597"/>
    </source>
</evidence>
<sequence>MKRRSVLPHKLLLLSAFLCLSYICAEAQTRKGDNEIRVSYGGATMLNDPVIFVDYGDKSIYSFLLSNLGTPVDVSSSGVISASYNYFLKDWLSVGGSIETAFFYTRFENNYSHGKEFSSKWTHGSVTLMGGVRFHFVNKEWVRLYSDVNVGLYMLYGRDCPSVGTDFAFQTSPFGISIGKKVSAFLELDFGTVYNGGNVGISVRF</sequence>
<feature type="chain" id="PRO_5039572326" description="Outer membrane protein beta-barrel domain-containing protein" evidence="1">
    <location>
        <begin position="28"/>
        <end position="205"/>
    </location>
</feature>